<feature type="compositionally biased region" description="Polar residues" evidence="1">
    <location>
        <begin position="1"/>
        <end position="10"/>
    </location>
</feature>
<evidence type="ECO:0000256" key="1">
    <source>
        <dbReference type="SAM" id="MobiDB-lite"/>
    </source>
</evidence>
<organism evidence="2 3">
    <name type="scientific">Musa troglodytarum</name>
    <name type="common">fe'i banana</name>
    <dbReference type="NCBI Taxonomy" id="320322"/>
    <lineage>
        <taxon>Eukaryota</taxon>
        <taxon>Viridiplantae</taxon>
        <taxon>Streptophyta</taxon>
        <taxon>Embryophyta</taxon>
        <taxon>Tracheophyta</taxon>
        <taxon>Spermatophyta</taxon>
        <taxon>Magnoliopsida</taxon>
        <taxon>Liliopsida</taxon>
        <taxon>Zingiberales</taxon>
        <taxon>Musaceae</taxon>
        <taxon>Musa</taxon>
    </lineage>
</organism>
<proteinExistence type="predicted"/>
<accession>A0A9E7FHR8</accession>
<evidence type="ECO:0008006" key="4">
    <source>
        <dbReference type="Google" id="ProtNLM"/>
    </source>
</evidence>
<evidence type="ECO:0000313" key="2">
    <source>
        <dbReference type="EMBL" id="URD94461.1"/>
    </source>
</evidence>
<keyword evidence="3" id="KW-1185">Reference proteome</keyword>
<dbReference type="EMBL" id="CP097506">
    <property type="protein sequence ID" value="URD94461.1"/>
    <property type="molecule type" value="Genomic_DNA"/>
</dbReference>
<evidence type="ECO:0000313" key="3">
    <source>
        <dbReference type="Proteomes" id="UP001055439"/>
    </source>
</evidence>
<sequence length="65" mass="7505">MSYYNQQQLSIGVLPPQGYPPEKYPKDAYPPQRYLPVGYSDTLHRTLSRPPAVNQPAFRHGRMVM</sequence>
<name>A0A9E7FHR8_9LILI</name>
<dbReference type="Proteomes" id="UP001055439">
    <property type="component" value="Chromosome 4"/>
</dbReference>
<dbReference type="AlphaFoldDB" id="A0A9E7FHR8"/>
<gene>
    <name evidence="2" type="ORF">MUK42_31290</name>
</gene>
<reference evidence="2" key="1">
    <citation type="submission" date="2022-05" db="EMBL/GenBank/DDBJ databases">
        <title>The Musa troglodytarum L. genome provides insights into the mechanism of non-climacteric behaviour and enrichment of carotenoids.</title>
        <authorList>
            <person name="Wang J."/>
        </authorList>
    </citation>
    <scope>NUCLEOTIDE SEQUENCE</scope>
    <source>
        <tissue evidence="2">Leaf</tissue>
    </source>
</reference>
<feature type="region of interest" description="Disordered" evidence="1">
    <location>
        <begin position="1"/>
        <end position="31"/>
    </location>
</feature>
<protein>
    <recommendedName>
        <fullName evidence="4">Rhodopsin</fullName>
    </recommendedName>
</protein>